<dbReference type="InterPro" id="IPR046437">
    <property type="entry name" value="Ser_Thr-PK_POLO_box_1_sf"/>
</dbReference>
<evidence type="ECO:0000256" key="11">
    <source>
        <dbReference type="ARBA" id="ARBA00023306"/>
    </source>
</evidence>
<evidence type="ECO:0000256" key="15">
    <source>
        <dbReference type="ARBA" id="ARBA00077176"/>
    </source>
</evidence>
<evidence type="ECO:0000256" key="9">
    <source>
        <dbReference type="ARBA" id="ARBA00022840"/>
    </source>
</evidence>
<dbReference type="EC" id="2.7.11.1" evidence="2"/>
<evidence type="ECO:0000256" key="10">
    <source>
        <dbReference type="ARBA" id="ARBA00023212"/>
    </source>
</evidence>
<keyword evidence="10" id="KW-0206">Cytoskeleton</keyword>
<dbReference type="Pfam" id="PF18531">
    <property type="entry name" value="Polo_box_2"/>
    <property type="match status" value="1"/>
</dbReference>
<dbReference type="InterPro" id="IPR011009">
    <property type="entry name" value="Kinase-like_dom_sf"/>
</dbReference>
<dbReference type="EMBL" id="CP092621">
    <property type="protein sequence ID" value="UMM18785.1"/>
    <property type="molecule type" value="Genomic_DNA"/>
</dbReference>
<proteinExistence type="predicted"/>
<dbReference type="InterPro" id="IPR008266">
    <property type="entry name" value="Tyr_kinase_AS"/>
</dbReference>
<keyword evidence="8" id="KW-0418">Kinase</keyword>
<sequence>MSGGKSGTKLSSFKNLQQIGQGGFGVVYSAQRENGEKVAIKKIGNAASQTRIKEEIKTMKLLRHRNIVQFYETFFENGETYLVMELCEGGSLMDYVKQKGPLDDSTAVHILRQLIAAVKYIHDENILHRDLSAGNVFIKDATKSTITVKLGDFGLATNLGQHGTACTIVGTPGFIAPQVFGQNYDQAADVYSLGAVLYTMLTKHTPPTKGPPNLESLKKRNPSAADLVERMMHTDARRRIQLKEIVMTDYVKAKMGEATPDLPEMEYPSNEDLPRDRQVSQSILEETQMDIVRPMRCPPLHVHLLNRIEQDQEDDLRQQIWPIRMERLVGQRVRTPGGRYIVEMNTRCRFEVVSKGNITVYVHKMSNRVEHARNETDDLIELTRSPISYTSLSQLPKEVMNDYMRLEKMMVSTIASRVAKITHRRPSQFPDASAQLMENGDLRIRFPNSLIVRRKSNGEVHNYIDGFANNKEEVRGLQLSKVREVYACLTQLEQCLSRMNPTMKILPMVFSAGPDIVATYNNSPSSILPSTSSQASRFPFSEISSSQQLVPHSAPIPNKPLSSRTTSSLNVRNGVSSDENTAPAATRQKYKARLDPVTGRIVSVQAEDNRKLRCSTSKPDQFIFTDPSISSSEQRFMRNGRVPERANLSMANRFGKSNWQDVDRLNLMKVCLKYQKWDERLREMRATYPNIPLGYFTENSCREELERIMSLPTPNVRLDVSNTFVYSRKIIMEKWIDHLKAEVKKSQDSELELYLGLRRRERMSFLRYYNQLLNRKRMMIPSKE</sequence>
<dbReference type="AlphaFoldDB" id="A0AAE9EF00"/>
<comment type="subcellular location">
    <subcellularLocation>
        <location evidence="1">Cytoplasm</location>
        <location evidence="1">Cytoskeleton</location>
        <location evidence="1">Microtubule organizing center</location>
        <location evidence="1">Centrosome</location>
        <location evidence="1">Centriole</location>
    </subcellularLocation>
</comment>
<dbReference type="FunFam" id="3.30.1120.130:FF:000003">
    <property type="entry name" value="Probable serine/threonine-protein kinase zyg-1"/>
    <property type="match status" value="1"/>
</dbReference>
<dbReference type="PROSITE" id="PS00109">
    <property type="entry name" value="PROTEIN_KINASE_TYR"/>
    <property type="match status" value="1"/>
</dbReference>
<dbReference type="InterPro" id="IPR000719">
    <property type="entry name" value="Prot_kinase_dom"/>
</dbReference>
<evidence type="ECO:0000256" key="8">
    <source>
        <dbReference type="ARBA" id="ARBA00022777"/>
    </source>
</evidence>
<evidence type="ECO:0000256" key="16">
    <source>
        <dbReference type="PROSITE-ProRule" id="PRU10141"/>
    </source>
</evidence>
<dbReference type="InterPro" id="IPR017441">
    <property type="entry name" value="Protein_kinase_ATP_BS"/>
</dbReference>
<dbReference type="PROSITE" id="PS50011">
    <property type="entry name" value="PROTEIN_KINASE_DOM"/>
    <property type="match status" value="1"/>
</dbReference>
<evidence type="ECO:0000256" key="13">
    <source>
        <dbReference type="ARBA" id="ARBA00048679"/>
    </source>
</evidence>
<dbReference type="Gene3D" id="3.30.1120.120">
    <property type="match status" value="1"/>
</dbReference>
<dbReference type="SUPFAM" id="SSF56112">
    <property type="entry name" value="Protein kinase-like (PK-like)"/>
    <property type="match status" value="1"/>
</dbReference>
<evidence type="ECO:0000313" key="19">
    <source>
        <dbReference type="EMBL" id="UMM18785.1"/>
    </source>
</evidence>
<feature type="region of interest" description="Disordered" evidence="17">
    <location>
        <begin position="544"/>
        <end position="587"/>
    </location>
</feature>
<feature type="binding site" evidence="16">
    <location>
        <position position="42"/>
    </location>
    <ligand>
        <name>ATP</name>
        <dbReference type="ChEBI" id="CHEBI:30616"/>
    </ligand>
</feature>
<keyword evidence="9 16" id="KW-0067">ATP-binding</keyword>
<dbReference type="Pfam" id="PF00069">
    <property type="entry name" value="Pkinase"/>
    <property type="match status" value="1"/>
</dbReference>
<keyword evidence="11" id="KW-0131">Cell cycle</keyword>
<evidence type="ECO:0000256" key="1">
    <source>
        <dbReference type="ARBA" id="ARBA00004114"/>
    </source>
</evidence>
<keyword evidence="5" id="KW-0723">Serine/threonine-protein kinase</keyword>
<comment type="catalytic activity">
    <reaction evidence="13">
        <text>L-seryl-[protein] + ATP = O-phospho-L-seryl-[protein] + ADP + H(+)</text>
        <dbReference type="Rhea" id="RHEA:17989"/>
        <dbReference type="Rhea" id="RHEA-COMP:9863"/>
        <dbReference type="Rhea" id="RHEA-COMP:11604"/>
        <dbReference type="ChEBI" id="CHEBI:15378"/>
        <dbReference type="ChEBI" id="CHEBI:29999"/>
        <dbReference type="ChEBI" id="CHEBI:30616"/>
        <dbReference type="ChEBI" id="CHEBI:83421"/>
        <dbReference type="ChEBI" id="CHEBI:456216"/>
        <dbReference type="EC" id="2.7.11.1"/>
    </reaction>
</comment>
<organism evidence="19 20">
    <name type="scientific">Caenorhabditis briggsae</name>
    <dbReference type="NCBI Taxonomy" id="6238"/>
    <lineage>
        <taxon>Eukaryota</taxon>
        <taxon>Metazoa</taxon>
        <taxon>Ecdysozoa</taxon>
        <taxon>Nematoda</taxon>
        <taxon>Chromadorea</taxon>
        <taxon>Rhabditida</taxon>
        <taxon>Rhabditina</taxon>
        <taxon>Rhabditomorpha</taxon>
        <taxon>Rhabditoidea</taxon>
        <taxon>Rhabditidae</taxon>
        <taxon>Peloderinae</taxon>
        <taxon>Caenorhabditis</taxon>
    </lineage>
</organism>
<dbReference type="PANTHER" id="PTHR24345">
    <property type="entry name" value="SERINE/THREONINE-PROTEIN KINASE PLK"/>
    <property type="match status" value="1"/>
</dbReference>
<evidence type="ECO:0000256" key="5">
    <source>
        <dbReference type="ARBA" id="ARBA00022527"/>
    </source>
</evidence>
<accession>A0AAE9EF00</accession>
<dbReference type="InterPro" id="IPR047108">
    <property type="entry name" value="Plk4-like_POLO_box_2_sf"/>
</dbReference>
<evidence type="ECO:0000256" key="6">
    <source>
        <dbReference type="ARBA" id="ARBA00022679"/>
    </source>
</evidence>
<reference evidence="19 20" key="1">
    <citation type="submission" date="2022-04" db="EMBL/GenBank/DDBJ databases">
        <title>Chromosome-level reference genomes for two strains of Caenorhabditis briggsae: an improved platform for comparative genomics.</title>
        <authorList>
            <person name="Stevens L."/>
            <person name="Andersen E."/>
        </authorList>
    </citation>
    <scope>NUCLEOTIDE SEQUENCE [LARGE SCALE GENOMIC DNA]</scope>
    <source>
        <strain evidence="19">VX34</strain>
        <tissue evidence="19">Whole-organism</tissue>
    </source>
</reference>
<comment type="catalytic activity">
    <reaction evidence="12">
        <text>L-threonyl-[protein] + ATP = O-phospho-L-threonyl-[protein] + ADP + H(+)</text>
        <dbReference type="Rhea" id="RHEA:46608"/>
        <dbReference type="Rhea" id="RHEA-COMP:11060"/>
        <dbReference type="Rhea" id="RHEA-COMP:11605"/>
        <dbReference type="ChEBI" id="CHEBI:15378"/>
        <dbReference type="ChEBI" id="CHEBI:30013"/>
        <dbReference type="ChEBI" id="CHEBI:30616"/>
        <dbReference type="ChEBI" id="CHEBI:61977"/>
        <dbReference type="ChEBI" id="CHEBI:456216"/>
        <dbReference type="EC" id="2.7.11.1"/>
    </reaction>
</comment>
<dbReference type="Proteomes" id="UP000829354">
    <property type="component" value="Chromosome II"/>
</dbReference>
<dbReference type="FunFam" id="1.10.510.10:FF:001862">
    <property type="entry name" value="Probable serine/threonine-protein kinase zyg-1"/>
    <property type="match status" value="1"/>
</dbReference>
<evidence type="ECO:0000256" key="12">
    <source>
        <dbReference type="ARBA" id="ARBA00047899"/>
    </source>
</evidence>
<evidence type="ECO:0000313" key="20">
    <source>
        <dbReference type="Proteomes" id="UP000829354"/>
    </source>
</evidence>
<feature type="domain" description="Protein kinase" evidence="18">
    <location>
        <begin position="13"/>
        <end position="251"/>
    </location>
</feature>
<dbReference type="Pfam" id="PF18544">
    <property type="entry name" value="Polo_box_3"/>
    <property type="match status" value="1"/>
</dbReference>
<dbReference type="GO" id="GO:0004674">
    <property type="term" value="F:protein serine/threonine kinase activity"/>
    <property type="evidence" value="ECO:0007669"/>
    <property type="project" value="UniProtKB-KW"/>
</dbReference>
<feature type="compositionally biased region" description="Polar residues" evidence="17">
    <location>
        <begin position="560"/>
        <end position="580"/>
    </location>
</feature>
<keyword evidence="7 16" id="KW-0547">Nucleotide-binding</keyword>
<evidence type="ECO:0000259" key="18">
    <source>
        <dbReference type="PROSITE" id="PS50011"/>
    </source>
</evidence>
<dbReference type="Gene3D" id="1.10.510.10">
    <property type="entry name" value="Transferase(Phosphotransferase) domain 1"/>
    <property type="match status" value="1"/>
</dbReference>
<keyword evidence="20" id="KW-1185">Reference proteome</keyword>
<dbReference type="PROSITE" id="PS00107">
    <property type="entry name" value="PROTEIN_KINASE_ATP"/>
    <property type="match status" value="1"/>
</dbReference>
<name>A0AAE9EF00_CAEBR</name>
<dbReference type="PANTHER" id="PTHR24345:SF91">
    <property type="entry name" value="SERINE_THREONINE-PROTEIN KINASE PLK4"/>
    <property type="match status" value="1"/>
</dbReference>
<dbReference type="GO" id="GO:0005524">
    <property type="term" value="F:ATP binding"/>
    <property type="evidence" value="ECO:0007669"/>
    <property type="project" value="UniProtKB-UniRule"/>
</dbReference>
<evidence type="ECO:0000256" key="2">
    <source>
        <dbReference type="ARBA" id="ARBA00012513"/>
    </source>
</evidence>
<evidence type="ECO:0000256" key="3">
    <source>
        <dbReference type="ARBA" id="ARBA00022473"/>
    </source>
</evidence>
<dbReference type="Gene3D" id="3.30.1120.130">
    <property type="match status" value="1"/>
</dbReference>
<evidence type="ECO:0000256" key="14">
    <source>
        <dbReference type="ARBA" id="ARBA00071672"/>
    </source>
</evidence>
<evidence type="ECO:0000256" key="17">
    <source>
        <dbReference type="SAM" id="MobiDB-lite"/>
    </source>
</evidence>
<dbReference type="InterPro" id="IPR040733">
    <property type="entry name" value="Zyg-1_PB1"/>
</dbReference>
<evidence type="ECO:0000256" key="4">
    <source>
        <dbReference type="ARBA" id="ARBA00022490"/>
    </source>
</evidence>
<dbReference type="GO" id="GO:0005814">
    <property type="term" value="C:centriole"/>
    <property type="evidence" value="ECO:0007669"/>
    <property type="project" value="UniProtKB-SubCell"/>
</dbReference>
<keyword evidence="6" id="KW-0808">Transferase</keyword>
<gene>
    <name evidence="19" type="ORF">L5515_014688</name>
</gene>
<keyword evidence="4" id="KW-0963">Cytoplasm</keyword>
<protein>
    <recommendedName>
        <fullName evidence="14">Probable serine/threonine-protein kinase zyg-1</fullName>
        <ecNumber evidence="2">2.7.11.1</ecNumber>
    </recommendedName>
    <alternativeName>
        <fullName evidence="15">Zygote defective protein 1</fullName>
    </alternativeName>
</protein>
<keyword evidence="3" id="KW-0217">Developmental protein</keyword>
<dbReference type="InterPro" id="IPR040734">
    <property type="entry name" value="Zyg-1_PB2"/>
</dbReference>
<dbReference type="CDD" id="cd14014">
    <property type="entry name" value="STKc_PknB_like"/>
    <property type="match status" value="1"/>
</dbReference>
<evidence type="ECO:0000256" key="7">
    <source>
        <dbReference type="ARBA" id="ARBA00022741"/>
    </source>
</evidence>